<name>A0A5S3V451_9GAMM</name>
<dbReference type="PRINTS" id="PR00081">
    <property type="entry name" value="GDHRDH"/>
</dbReference>
<dbReference type="AlphaFoldDB" id="A0A5S3V451"/>
<dbReference type="Proteomes" id="UP000305729">
    <property type="component" value="Chromosome 1"/>
</dbReference>
<evidence type="ECO:0000256" key="2">
    <source>
        <dbReference type="ARBA" id="ARBA00023002"/>
    </source>
</evidence>
<dbReference type="InterPro" id="IPR036291">
    <property type="entry name" value="NAD(P)-bd_dom_sf"/>
</dbReference>
<evidence type="ECO:0000313" key="4">
    <source>
        <dbReference type="Proteomes" id="UP000305729"/>
    </source>
</evidence>
<keyword evidence="2" id="KW-0560">Oxidoreductase</keyword>
<protein>
    <submittedName>
        <fullName evidence="3">SDR family NAD(P)-dependent oxidoreductase</fullName>
    </submittedName>
</protein>
<dbReference type="EMBL" id="CP045429">
    <property type="protein sequence ID" value="QPB83064.1"/>
    <property type="molecule type" value="Genomic_DNA"/>
</dbReference>
<dbReference type="PANTHER" id="PTHR42901:SF1">
    <property type="entry name" value="ALCOHOL DEHYDROGENASE"/>
    <property type="match status" value="1"/>
</dbReference>
<gene>
    <name evidence="3" type="ORF">CWC22_008695</name>
</gene>
<sequence>MSCSARRGELALFHLTRKERMNFENKKVVITGASPDFGQTLSILFAQMGAELFLSARTLEKVNATAKLVREVVPGVKISTFQVNVSNPAEIEKFAHDVREISDDIDILINNASYWLEGHLTDVDDEDIVETINSTATGSVLMTKHFLPLLKNSKSPDIIFVNSTASLNNNIHSIASEAFSAAKSAQSTFADRLRQRMKGQGVRVISVYPPNFDNPSPLDDVQWNERRSHTQLRYLSARNVFECIKFALSQDRVCSIDKIVLSNNNPAETEVID</sequence>
<reference evidence="3 4" key="1">
    <citation type="submission" date="2019-10" db="EMBL/GenBank/DDBJ databases">
        <title>Pseudoalteromonas rubra S4059.</title>
        <authorList>
            <person name="Paulsen S."/>
            <person name="Wang X."/>
        </authorList>
    </citation>
    <scope>NUCLEOTIDE SEQUENCE [LARGE SCALE GENOMIC DNA]</scope>
    <source>
        <strain evidence="3 4">S4059</strain>
    </source>
</reference>
<accession>A0A5S3V451</accession>
<dbReference type="CDD" id="cd05233">
    <property type="entry name" value="SDR_c"/>
    <property type="match status" value="1"/>
</dbReference>
<dbReference type="STRING" id="43658.AT705_01625"/>
<dbReference type="SUPFAM" id="SSF51735">
    <property type="entry name" value="NAD(P)-binding Rossmann-fold domains"/>
    <property type="match status" value="1"/>
</dbReference>
<evidence type="ECO:0000313" key="3">
    <source>
        <dbReference type="EMBL" id="QPB83064.1"/>
    </source>
</evidence>
<dbReference type="InterPro" id="IPR002347">
    <property type="entry name" value="SDR_fam"/>
</dbReference>
<dbReference type="Gene3D" id="3.40.50.720">
    <property type="entry name" value="NAD(P)-binding Rossmann-like Domain"/>
    <property type="match status" value="1"/>
</dbReference>
<comment type="similarity">
    <text evidence="1">Belongs to the short-chain dehydrogenases/reductases (SDR) family.</text>
</comment>
<dbReference type="PANTHER" id="PTHR42901">
    <property type="entry name" value="ALCOHOL DEHYDROGENASE"/>
    <property type="match status" value="1"/>
</dbReference>
<dbReference type="Pfam" id="PF00106">
    <property type="entry name" value="adh_short"/>
    <property type="match status" value="1"/>
</dbReference>
<organism evidence="3 4">
    <name type="scientific">Pseudoalteromonas rubra</name>
    <dbReference type="NCBI Taxonomy" id="43658"/>
    <lineage>
        <taxon>Bacteria</taxon>
        <taxon>Pseudomonadati</taxon>
        <taxon>Pseudomonadota</taxon>
        <taxon>Gammaproteobacteria</taxon>
        <taxon>Alteromonadales</taxon>
        <taxon>Pseudoalteromonadaceae</taxon>
        <taxon>Pseudoalteromonas</taxon>
    </lineage>
</organism>
<dbReference type="GO" id="GO:0016491">
    <property type="term" value="F:oxidoreductase activity"/>
    <property type="evidence" value="ECO:0007669"/>
    <property type="project" value="UniProtKB-KW"/>
</dbReference>
<evidence type="ECO:0000256" key="1">
    <source>
        <dbReference type="ARBA" id="ARBA00006484"/>
    </source>
</evidence>
<proteinExistence type="inferred from homology"/>